<evidence type="ECO:0000256" key="5">
    <source>
        <dbReference type="SAM" id="MobiDB-lite"/>
    </source>
</evidence>
<dbReference type="EnsemblPlants" id="OBART11G16070.1">
    <property type="protein sequence ID" value="OBART11G16070.1"/>
    <property type="gene ID" value="OBART11G16070"/>
</dbReference>
<dbReference type="GO" id="GO:0006099">
    <property type="term" value="P:tricarboxylic acid cycle"/>
    <property type="evidence" value="ECO:0007669"/>
    <property type="project" value="InterPro"/>
</dbReference>
<dbReference type="Gramene" id="OBART11G16070.1">
    <property type="protein sequence ID" value="OBART11G16070.1"/>
    <property type="gene ID" value="OBART11G16070"/>
</dbReference>
<feature type="domain" description="F-box" evidence="6">
    <location>
        <begin position="309"/>
        <end position="348"/>
    </location>
</feature>
<dbReference type="InterPro" id="IPR016142">
    <property type="entry name" value="Citrate_synth-like_lrg_a-sub"/>
</dbReference>
<dbReference type="InterPro" id="IPR001810">
    <property type="entry name" value="F-box_dom"/>
</dbReference>
<dbReference type="SUPFAM" id="SSF48256">
    <property type="entry name" value="Citrate synthase"/>
    <property type="match status" value="1"/>
</dbReference>
<dbReference type="HOGENOM" id="CLU_248958_0_0_1"/>
<dbReference type="InterPro" id="IPR053781">
    <property type="entry name" value="F-box_AtFBL13-like"/>
</dbReference>
<dbReference type="FunFam" id="1.10.580.10:FF:000001">
    <property type="entry name" value="Citrate synthase"/>
    <property type="match status" value="1"/>
</dbReference>
<dbReference type="Pfam" id="PF00646">
    <property type="entry name" value="F-box"/>
    <property type="match status" value="3"/>
</dbReference>
<dbReference type="InterPro" id="IPR036047">
    <property type="entry name" value="F-box-like_dom_sf"/>
</dbReference>
<name>A0A0D3HMQ0_9ORYZ</name>
<protein>
    <recommendedName>
        <fullName evidence="4">Citrate synthase</fullName>
    </recommendedName>
</protein>
<evidence type="ECO:0000313" key="8">
    <source>
        <dbReference type="Proteomes" id="UP000026960"/>
    </source>
</evidence>
<dbReference type="PROSITE" id="PS00480">
    <property type="entry name" value="CITRATE_SYNTHASE"/>
    <property type="match status" value="1"/>
</dbReference>
<comment type="similarity">
    <text evidence="1 4">Belongs to the citrate synthase family.</text>
</comment>
<dbReference type="eggNOG" id="KOG2617">
    <property type="taxonomic scope" value="Eukaryota"/>
</dbReference>
<keyword evidence="8" id="KW-1185">Reference proteome</keyword>
<feature type="domain" description="F-box" evidence="6">
    <location>
        <begin position="534"/>
        <end position="574"/>
    </location>
</feature>
<dbReference type="InterPro" id="IPR036969">
    <property type="entry name" value="Citrate_synthase_sf"/>
</dbReference>
<evidence type="ECO:0000256" key="2">
    <source>
        <dbReference type="ARBA" id="ARBA00022679"/>
    </source>
</evidence>
<evidence type="ECO:0000313" key="7">
    <source>
        <dbReference type="EnsemblPlants" id="OBART11G16070.1"/>
    </source>
</evidence>
<evidence type="ECO:0000259" key="6">
    <source>
        <dbReference type="SMART" id="SM00256"/>
    </source>
</evidence>
<feature type="domain" description="F-box" evidence="6">
    <location>
        <begin position="62"/>
        <end position="102"/>
    </location>
</feature>
<evidence type="ECO:0000256" key="3">
    <source>
        <dbReference type="PIRSR" id="PIRSR610109-1"/>
    </source>
</evidence>
<feature type="active site" evidence="3">
    <location>
        <position position="1431"/>
    </location>
</feature>
<feature type="compositionally biased region" description="Polar residues" evidence="5">
    <location>
        <begin position="927"/>
        <end position="940"/>
    </location>
</feature>
<dbReference type="Pfam" id="PF00285">
    <property type="entry name" value="Citrate_synt"/>
    <property type="match status" value="1"/>
</dbReference>
<dbReference type="CDD" id="cd22160">
    <property type="entry name" value="F-box_AtFBL13-like"/>
    <property type="match status" value="1"/>
</dbReference>
<accession>A0A0D3HMQ0</accession>
<dbReference type="STRING" id="65489.A0A0D3HMQ0"/>
<dbReference type="GO" id="GO:0046912">
    <property type="term" value="F:acyltransferase activity, acyl groups converted into alkyl on transfer"/>
    <property type="evidence" value="ECO:0007669"/>
    <property type="project" value="InterPro"/>
</dbReference>
<dbReference type="InterPro" id="IPR002020">
    <property type="entry name" value="Citrate_synthase"/>
</dbReference>
<dbReference type="InterPro" id="IPR016143">
    <property type="entry name" value="Citrate_synth-like_sm_a-sub"/>
</dbReference>
<dbReference type="InterPro" id="IPR010109">
    <property type="entry name" value="Citrate_synthase_euk"/>
</dbReference>
<dbReference type="PANTHER" id="PTHR11739:SF8">
    <property type="entry name" value="CITRATE SYNTHASE, MITOCHONDRIAL"/>
    <property type="match status" value="1"/>
</dbReference>
<dbReference type="Gene3D" id="1.10.230.10">
    <property type="entry name" value="Cytochrome P450-Terp, domain 2"/>
    <property type="match status" value="1"/>
</dbReference>
<dbReference type="CDD" id="cd06105">
    <property type="entry name" value="ScCit1-2_like"/>
    <property type="match status" value="1"/>
</dbReference>
<dbReference type="GO" id="GO:0005759">
    <property type="term" value="C:mitochondrial matrix"/>
    <property type="evidence" value="ECO:0007669"/>
    <property type="project" value="TreeGrafter"/>
</dbReference>
<dbReference type="InterPro" id="IPR019810">
    <property type="entry name" value="Citrate_synthase_AS"/>
</dbReference>
<dbReference type="PRINTS" id="PR00143">
    <property type="entry name" value="CITRTSNTHASE"/>
</dbReference>
<dbReference type="SUPFAM" id="SSF81383">
    <property type="entry name" value="F-box domain"/>
    <property type="match status" value="2"/>
</dbReference>
<dbReference type="NCBIfam" id="TIGR01793">
    <property type="entry name" value="cit_synth_euk"/>
    <property type="match status" value="1"/>
</dbReference>
<dbReference type="PANTHER" id="PTHR11739">
    <property type="entry name" value="CITRATE SYNTHASE"/>
    <property type="match status" value="1"/>
</dbReference>
<reference evidence="7" key="1">
    <citation type="journal article" date="2009" name="Rice">
        <title>De Novo Next Generation Sequencing of Plant Genomes.</title>
        <authorList>
            <person name="Rounsley S."/>
            <person name="Marri P.R."/>
            <person name="Yu Y."/>
            <person name="He R."/>
            <person name="Sisneros N."/>
            <person name="Goicoechea J.L."/>
            <person name="Lee S.J."/>
            <person name="Angelova A."/>
            <person name="Kudrna D."/>
            <person name="Luo M."/>
            <person name="Affourtit J."/>
            <person name="Desany B."/>
            <person name="Knight J."/>
            <person name="Niazi F."/>
            <person name="Egholm M."/>
            <person name="Wing R.A."/>
        </authorList>
    </citation>
    <scope>NUCLEOTIDE SEQUENCE [LARGE SCALE GENOMIC DNA]</scope>
    <source>
        <strain evidence="7">cv. IRGC 105608</strain>
    </source>
</reference>
<dbReference type="NCBIfam" id="NF007128">
    <property type="entry name" value="PRK09569.1"/>
    <property type="match status" value="1"/>
</dbReference>
<feature type="active site" evidence="3">
    <location>
        <position position="1376"/>
    </location>
</feature>
<dbReference type="GO" id="GO:0005975">
    <property type="term" value="P:carbohydrate metabolic process"/>
    <property type="evidence" value="ECO:0007669"/>
    <property type="project" value="TreeGrafter"/>
</dbReference>
<dbReference type="Proteomes" id="UP000026960">
    <property type="component" value="Chromosome 11"/>
</dbReference>
<sequence>MYLLRSAAAIGELGCELAMGPLWIQDELARELEGWVINKAAIVNIVCRSTTMAAAVDRISDLPDDLIQRILHFAPAREAASTGVLSSRWRSLWRSTGAVNLANGGYCRDVMRRRWQADLDESVRRIARRRGWPKPPPSPPTKISCMNQSLDDAGGDIHGLSGRSFACLRSSLTRVGIQFRNDERSWLGVALIKFFAENAICLEEMRIDGGNERMRDHINRRVERWIVESGMRCFRRLVLRDGASGVEEADITATAIAAGGGVGGVEEEIVKLLEVAILDEVTVIKDKRPLVVWIRTPRSRLATSKLLALSDGVLGHILSFLPAKEAARAAVLSSRWCHTFAAVHTVSLVEPDAPVVDHDEFAGYSPGWAPPPNPNPPPPPFASAVSAALLARHRHAAAVPLRALRVSMAGYAHRDSPAVDQLLDLAPNLEALSLVFHPEPLDDGDDDDGYRAYCYHKEEELHDKHLLRYNRHSVLAAPTSGAAMAAPACLRRRVREINLVHYQGGTAQRALAMYLLRSAAAIRELRCELAMGPLWIQDELRVLHFVPAKEAASTSLLSSRWRSLWRSTGAVNLAVHVRRDQEREFFSVRDAFVRSAHAALAAAGGHVTRLTVHVETERICMQLTADAFLHRDPEDWERKHDVVAGVVSHPVARRVEELRVAAAVVEPYWPSFDGEVTSSEGEFRLCLGAQPSETLRVLDLAGCGGLSAAAAGVALPRLTTLRLRLCNLQIGDLQGIIDAAPELAAVRLESVFLAGTAEEGCVRLRFPAATTALAMINCGADCYASTRRGFDLHGLRAANGVYAHDLLREQRRADLDESARRFARRRRRRLRRDSSTKTHRDMDDVSGDDIHGLSGRIFHCLRSSLRRVGIQFHLDEHNDCIGVRLIKFFAENAICLEEMCIDGGNQRMHDHINHMVERWIADRRCSSAKSKNGTGSSSQPGVVESDDRTSTDPRRQLSIRSVFSPVTRRRRRGNPTPSIPLLAAADDPISTSGDGKHRIAAVPKRANLPVRLPSRPRLPEEAAMAFFRGLTAFTRIRSRVAQEATTLGGVRWLQMQSASDLDLKSQLQELIPEQQDRLKKLKSEHGKVQLGNITVDMVLGGMRGMIGMLWETSLLDPEEGIRFRGLSIPECQKVLPTAIKGGEPLPEGLLWLLLTGKVPTKEQVDALSKELVTRSSVPGHVYKAIDALPVTAHPMTQFTTGVMALQVESEFQKAYDKGMPKSKFWEPTYEDCLNLIARLPPVASYVYRRIFKDGKTIAADNALDYAANFSHMLGFDDPKMLELMRLYVTIHTDHEGGNVSAHTGHLVGSALSDPYLSFAAALNGLAGPLHGLANQEVLLWIKSVIGETGSDVTTDQLKEYVWKTLKSGKVVPGFGHGVLRKTDPRYTCQREFALKYLPEDPLFQLVSKLYEVVPPILTELGKVKNPWPNVDAHSGVLLNHFGLSEARYYTVLFGVSRSIGIGSQLIWDRALGLPLERPKSVTMEWLENHCKKAAA</sequence>
<reference evidence="7" key="2">
    <citation type="submission" date="2015-03" db="UniProtKB">
        <authorList>
            <consortium name="EnsemblPlants"/>
        </authorList>
    </citation>
    <scope>IDENTIFICATION</scope>
</reference>
<organism evidence="7">
    <name type="scientific">Oryza barthii</name>
    <dbReference type="NCBI Taxonomy" id="65489"/>
    <lineage>
        <taxon>Eukaryota</taxon>
        <taxon>Viridiplantae</taxon>
        <taxon>Streptophyta</taxon>
        <taxon>Embryophyta</taxon>
        <taxon>Tracheophyta</taxon>
        <taxon>Spermatophyta</taxon>
        <taxon>Magnoliopsida</taxon>
        <taxon>Liliopsida</taxon>
        <taxon>Poales</taxon>
        <taxon>Poaceae</taxon>
        <taxon>BOP clade</taxon>
        <taxon>Oryzoideae</taxon>
        <taxon>Oryzeae</taxon>
        <taxon>Oryzinae</taxon>
        <taxon>Oryza</taxon>
    </lineage>
</organism>
<dbReference type="GO" id="GO:0006101">
    <property type="term" value="P:citrate metabolic process"/>
    <property type="evidence" value="ECO:0007669"/>
    <property type="project" value="InterPro"/>
</dbReference>
<feature type="compositionally biased region" description="Basic and acidic residues" evidence="5">
    <location>
        <begin position="945"/>
        <end position="955"/>
    </location>
</feature>
<feature type="active site" evidence="3">
    <location>
        <position position="1330"/>
    </location>
</feature>
<dbReference type="FunFam" id="1.10.230.10:FF:000001">
    <property type="entry name" value="Citrate synthase"/>
    <property type="match status" value="1"/>
</dbReference>
<keyword evidence="2 4" id="KW-0808">Transferase</keyword>
<feature type="region of interest" description="Disordered" evidence="5">
    <location>
        <begin position="926"/>
        <end position="996"/>
    </location>
</feature>
<evidence type="ECO:0000256" key="1">
    <source>
        <dbReference type="ARBA" id="ARBA00010566"/>
    </source>
</evidence>
<dbReference type="PaxDb" id="65489-OBART11G16070.1"/>
<proteinExistence type="inferred from homology"/>
<evidence type="ECO:0000256" key="4">
    <source>
        <dbReference type="RuleBase" id="RU000441"/>
    </source>
</evidence>
<dbReference type="SMART" id="SM00256">
    <property type="entry name" value="FBOX"/>
    <property type="match status" value="3"/>
</dbReference>
<dbReference type="Gene3D" id="1.10.580.10">
    <property type="entry name" value="Citrate Synthase, domain 1"/>
    <property type="match status" value="1"/>
</dbReference>